<dbReference type="GO" id="GO:0005524">
    <property type="term" value="F:ATP binding"/>
    <property type="evidence" value="ECO:0007669"/>
    <property type="project" value="UniProtKB-KW"/>
</dbReference>
<dbReference type="PANTHER" id="PTHR12450">
    <property type="entry name" value="DENTIN MATRIX PROTEIN 4 PROTEIN FAM20"/>
    <property type="match status" value="1"/>
</dbReference>
<proteinExistence type="inferred from homology"/>
<dbReference type="Proteomes" id="UP000279307">
    <property type="component" value="Chromosome 10"/>
</dbReference>
<feature type="binding site" evidence="7">
    <location>
        <position position="309"/>
    </location>
    <ligand>
        <name>ATP</name>
        <dbReference type="ChEBI" id="CHEBI:30616"/>
    </ligand>
</feature>
<keyword evidence="7" id="KW-0547">Nucleotide-binding</keyword>
<dbReference type="GO" id="GO:0046872">
    <property type="term" value="F:metal ion binding"/>
    <property type="evidence" value="ECO:0007669"/>
    <property type="project" value="UniProtKB-KW"/>
</dbReference>
<comment type="similarity">
    <text evidence="2">Belongs to the FAM20 family.</text>
</comment>
<protein>
    <recommendedName>
        <fullName evidence="9">FAM20 C-terminal domain-containing protein</fullName>
    </recommendedName>
</protein>
<accession>A0A3L8DAU3</accession>
<sequence length="408" mass="46498">MIGRRCALFALGILLILVLGVNVYFIRMMVESSSSQRIYARNALEPNARQDQFTPSRSNEKNSQLQLRPIVRGIGEKLKEEIRTLPSKYFKQNTSYVLVLERLLAELRIMSNVREDIWNIPNNKWPDAHQLIPPVAPELGTVLEVLRRSNVVRADNAPLGTQLKLMLDLENGVRALFKPRWRSLNFLLIEDRILIVDLMEEIHNRATPELYATMYQEGNDTCLYGVCHYCSPADPVCGTGNMLEGALIFWLPRYLKLVKDSKAYSPQSSNRLLDLIDTAIFDFLMDNGDRHHYELAQSNFHNPAVLLIDNGKSLGNPDVDHLDILAPLYQCCMIHKTTWDRLRLFSGGSLSAALSRLLEHEAEMSNVAPLITVEHLSAMDRRLLTIYGVVESCLKKEKYASNVILDHR</sequence>
<name>A0A3L8DAU3_OOCBI</name>
<comment type="subcellular location">
    <subcellularLocation>
        <location evidence="1">Golgi apparatus</location>
    </subcellularLocation>
</comment>
<evidence type="ECO:0000313" key="10">
    <source>
        <dbReference type="EMBL" id="RLU17431.1"/>
    </source>
</evidence>
<evidence type="ECO:0000256" key="2">
    <source>
        <dbReference type="ARBA" id="ARBA00006557"/>
    </source>
</evidence>
<gene>
    <name evidence="10" type="ORF">DMN91_009666</name>
</gene>
<feature type="domain" description="FAM20 C-terminal" evidence="9">
    <location>
        <begin position="253"/>
        <end position="400"/>
    </location>
</feature>
<feature type="binding site" evidence="7">
    <location>
        <position position="294"/>
    </location>
    <ligand>
        <name>ATP</name>
        <dbReference type="ChEBI" id="CHEBI:30616"/>
    </ligand>
</feature>
<dbReference type="GO" id="GO:0016773">
    <property type="term" value="F:phosphotransferase activity, alcohol group as acceptor"/>
    <property type="evidence" value="ECO:0007669"/>
    <property type="project" value="TreeGrafter"/>
</dbReference>
<keyword evidence="8" id="KW-0479">Metal-binding</keyword>
<evidence type="ECO:0000256" key="4">
    <source>
        <dbReference type="ARBA" id="ARBA00023157"/>
    </source>
</evidence>
<evidence type="ECO:0000256" key="8">
    <source>
        <dbReference type="PIRSR" id="PIRSR624869-3"/>
    </source>
</evidence>
<dbReference type="InterPro" id="IPR024869">
    <property type="entry name" value="FAM20"/>
</dbReference>
<reference evidence="10 11" key="1">
    <citation type="journal article" date="2018" name="Genome Res.">
        <title>The genomic architecture and molecular evolution of ant odorant receptors.</title>
        <authorList>
            <person name="McKenzie S.K."/>
            <person name="Kronauer D.J.C."/>
        </authorList>
    </citation>
    <scope>NUCLEOTIDE SEQUENCE [LARGE SCALE GENOMIC DNA]</scope>
    <source>
        <strain evidence="10">Clonal line C1</strain>
    </source>
</reference>
<dbReference type="Pfam" id="PF06702">
    <property type="entry name" value="Fam20C"/>
    <property type="match status" value="1"/>
</dbReference>
<comment type="caution">
    <text evidence="10">The sequence shown here is derived from an EMBL/GenBank/DDBJ whole genome shotgun (WGS) entry which is preliminary data.</text>
</comment>
<organism evidence="10 11">
    <name type="scientific">Ooceraea biroi</name>
    <name type="common">Clonal raider ant</name>
    <name type="synonym">Cerapachys biroi</name>
    <dbReference type="NCBI Taxonomy" id="2015173"/>
    <lineage>
        <taxon>Eukaryota</taxon>
        <taxon>Metazoa</taxon>
        <taxon>Ecdysozoa</taxon>
        <taxon>Arthropoda</taxon>
        <taxon>Hexapoda</taxon>
        <taxon>Insecta</taxon>
        <taxon>Pterygota</taxon>
        <taxon>Neoptera</taxon>
        <taxon>Endopterygota</taxon>
        <taxon>Hymenoptera</taxon>
        <taxon>Apocrita</taxon>
        <taxon>Aculeata</taxon>
        <taxon>Formicoidea</taxon>
        <taxon>Formicidae</taxon>
        <taxon>Dorylinae</taxon>
        <taxon>Ooceraea</taxon>
    </lineage>
</organism>
<keyword evidence="4" id="KW-1015">Disulfide bond</keyword>
<feature type="binding site" evidence="8">
    <location>
        <position position="309"/>
    </location>
    <ligand>
        <name>Mn(2+)</name>
        <dbReference type="ChEBI" id="CHEBI:29035"/>
    </ligand>
</feature>
<dbReference type="AlphaFoldDB" id="A0A3L8DAU3"/>
<evidence type="ECO:0000313" key="11">
    <source>
        <dbReference type="Proteomes" id="UP000279307"/>
    </source>
</evidence>
<keyword evidence="7" id="KW-0067">ATP-binding</keyword>
<feature type="binding site" evidence="7">
    <location>
        <begin position="248"/>
        <end position="251"/>
    </location>
    <ligand>
        <name>ATP</name>
        <dbReference type="ChEBI" id="CHEBI:30616"/>
    </ligand>
</feature>
<keyword evidence="8" id="KW-0464">Manganese</keyword>
<keyword evidence="5" id="KW-0325">Glycoprotein</keyword>
<evidence type="ECO:0000256" key="3">
    <source>
        <dbReference type="ARBA" id="ARBA00023034"/>
    </source>
</evidence>
<evidence type="ECO:0000256" key="5">
    <source>
        <dbReference type="ARBA" id="ARBA00023180"/>
    </source>
</evidence>
<dbReference type="GO" id="GO:0005794">
    <property type="term" value="C:Golgi apparatus"/>
    <property type="evidence" value="ECO:0007669"/>
    <property type="project" value="UniProtKB-SubCell"/>
</dbReference>
<evidence type="ECO:0000256" key="6">
    <source>
        <dbReference type="PIRSR" id="PIRSR624869-1"/>
    </source>
</evidence>
<dbReference type="InterPro" id="IPR009581">
    <property type="entry name" value="FAM20_C"/>
</dbReference>
<evidence type="ECO:0000256" key="7">
    <source>
        <dbReference type="PIRSR" id="PIRSR624869-2"/>
    </source>
</evidence>
<comment type="cofactor">
    <cofactor evidence="8">
        <name>Mn(2+)</name>
        <dbReference type="ChEBI" id="CHEBI:29035"/>
    </cofactor>
</comment>
<feature type="binding site" evidence="7">
    <location>
        <position position="162"/>
    </location>
    <ligand>
        <name>ATP</name>
        <dbReference type="ChEBI" id="CHEBI:30616"/>
    </ligand>
</feature>
<keyword evidence="3" id="KW-0333">Golgi apparatus</keyword>
<evidence type="ECO:0000259" key="9">
    <source>
        <dbReference type="Pfam" id="PF06702"/>
    </source>
</evidence>
<dbReference type="PANTHER" id="PTHR12450:SF14">
    <property type="entry name" value="GLYCOSAMINOGLYCAN XYLOSYLKINASE"/>
    <property type="match status" value="1"/>
</dbReference>
<evidence type="ECO:0000256" key="1">
    <source>
        <dbReference type="ARBA" id="ARBA00004555"/>
    </source>
</evidence>
<feature type="active site" evidence="6">
    <location>
        <position position="289"/>
    </location>
</feature>
<dbReference type="EMBL" id="QOIP01000010">
    <property type="protein sequence ID" value="RLU17431.1"/>
    <property type="molecule type" value="Genomic_DNA"/>
</dbReference>
<dbReference type="OrthoDB" id="8583677at2759"/>
<feature type="binding site" evidence="7">
    <location>
        <position position="178"/>
    </location>
    <ligand>
        <name>ATP</name>
        <dbReference type="ChEBI" id="CHEBI:30616"/>
    </ligand>
</feature>